<accession>A0A1I2RE17</accession>
<reference evidence="3" key="1">
    <citation type="submission" date="2016-10" db="EMBL/GenBank/DDBJ databases">
        <authorList>
            <person name="Varghese N."/>
            <person name="Submissions S."/>
        </authorList>
    </citation>
    <scope>NUCLEOTIDE SEQUENCE [LARGE SCALE GENOMIC DNA]</scope>
    <source>
        <strain evidence="3">Gh-105</strain>
    </source>
</reference>
<dbReference type="InterPro" id="IPR010982">
    <property type="entry name" value="Lambda_DNA-bd_dom_sf"/>
</dbReference>
<dbReference type="GO" id="GO:0003677">
    <property type="term" value="F:DNA binding"/>
    <property type="evidence" value="ECO:0007669"/>
    <property type="project" value="InterPro"/>
</dbReference>
<evidence type="ECO:0000259" key="1">
    <source>
        <dbReference type="PROSITE" id="PS50943"/>
    </source>
</evidence>
<evidence type="ECO:0000313" key="2">
    <source>
        <dbReference type="EMBL" id="SFG36847.1"/>
    </source>
</evidence>
<dbReference type="STRING" id="582675.SAMN05192565_102152"/>
<dbReference type="SUPFAM" id="SSF47413">
    <property type="entry name" value="lambda repressor-like DNA-binding domains"/>
    <property type="match status" value="1"/>
</dbReference>
<protein>
    <submittedName>
        <fullName evidence="2">Transcriptional regulator, contains XRE-family HTH domain</fullName>
    </submittedName>
</protein>
<proteinExistence type="predicted"/>
<dbReference type="Pfam" id="PF01381">
    <property type="entry name" value="HTH_3"/>
    <property type="match status" value="1"/>
</dbReference>
<dbReference type="Proteomes" id="UP000199229">
    <property type="component" value="Unassembled WGS sequence"/>
</dbReference>
<organism evidence="2 3">
    <name type="scientific">Methylobacterium gossipiicola</name>
    <dbReference type="NCBI Taxonomy" id="582675"/>
    <lineage>
        <taxon>Bacteria</taxon>
        <taxon>Pseudomonadati</taxon>
        <taxon>Pseudomonadota</taxon>
        <taxon>Alphaproteobacteria</taxon>
        <taxon>Hyphomicrobiales</taxon>
        <taxon>Methylobacteriaceae</taxon>
        <taxon>Methylobacterium</taxon>
    </lineage>
</organism>
<keyword evidence="3" id="KW-1185">Reference proteome</keyword>
<evidence type="ECO:0000313" key="3">
    <source>
        <dbReference type="Proteomes" id="UP000199229"/>
    </source>
</evidence>
<dbReference type="SMART" id="SM00530">
    <property type="entry name" value="HTH_XRE"/>
    <property type="match status" value="1"/>
</dbReference>
<dbReference type="RefSeq" id="WP_091968569.1">
    <property type="nucleotide sequence ID" value="NZ_FOPM01000002.1"/>
</dbReference>
<dbReference type="AlphaFoldDB" id="A0A1I2RE17"/>
<feature type="domain" description="HTH cro/C1-type" evidence="1">
    <location>
        <begin position="17"/>
        <end position="71"/>
    </location>
</feature>
<dbReference type="InterPro" id="IPR001387">
    <property type="entry name" value="Cro/C1-type_HTH"/>
</dbReference>
<name>A0A1I2RE17_9HYPH</name>
<dbReference type="EMBL" id="FOPM01000002">
    <property type="protein sequence ID" value="SFG36847.1"/>
    <property type="molecule type" value="Genomic_DNA"/>
</dbReference>
<gene>
    <name evidence="2" type="ORF">SAMN05192565_102152</name>
</gene>
<sequence length="135" mass="15206">MAGQKTDARDVHVGRRIAEQRKKASLTQKRVAERFGMSAAQLQKYEKGTNRISAIHLDSFSRMTGVPVSYFFEDLAHAEEDAAGFSEPPQRPYAAEDSWDGLVEVVARHVTEHFSEERRKEFASAIRALDAKLRG</sequence>
<dbReference type="PROSITE" id="PS50943">
    <property type="entry name" value="HTH_CROC1"/>
    <property type="match status" value="1"/>
</dbReference>
<dbReference type="Gene3D" id="1.10.260.40">
    <property type="entry name" value="lambda repressor-like DNA-binding domains"/>
    <property type="match status" value="1"/>
</dbReference>
<dbReference type="CDD" id="cd00093">
    <property type="entry name" value="HTH_XRE"/>
    <property type="match status" value="1"/>
</dbReference>
<dbReference type="OrthoDB" id="9797172at2"/>